<comment type="caution">
    <text evidence="1">The sequence shown here is derived from an EMBL/GenBank/DDBJ whole genome shotgun (WGS) entry which is preliminary data.</text>
</comment>
<gene>
    <name evidence="1" type="ORF">CS063_11985</name>
</gene>
<proteinExistence type="predicted"/>
<reference evidence="1" key="1">
    <citation type="submission" date="2017-10" db="EMBL/GenBank/DDBJ databases">
        <title>Genome sequence of cellulolytic Lachnospiraceae bacterium XHS1971 isolated from hotspring sediment.</title>
        <authorList>
            <person name="Vasudevan G."/>
            <person name="Joshi A.J."/>
            <person name="Hivarkar S."/>
            <person name="Lanjekar V.B."/>
            <person name="Dhakephalkar P.K."/>
            <person name="Dagar S."/>
        </authorList>
    </citation>
    <scope>NUCLEOTIDE SEQUENCE</scope>
    <source>
        <strain evidence="1">XHS1971</strain>
    </source>
</reference>
<name>A0AC61DC18_9FIRM</name>
<evidence type="ECO:0000313" key="1">
    <source>
        <dbReference type="EMBL" id="PHV70191.1"/>
    </source>
</evidence>
<protein>
    <submittedName>
        <fullName evidence="1">Uncharacterized protein</fullName>
    </submittedName>
</protein>
<dbReference type="EMBL" id="PEDL01000013">
    <property type="protein sequence ID" value="PHV70191.1"/>
    <property type="molecule type" value="Genomic_DNA"/>
</dbReference>
<accession>A0AC61DC18</accession>
<organism evidence="1 2">
    <name type="scientific">Sporanaerobium hydrogeniformans</name>
    <dbReference type="NCBI Taxonomy" id="3072179"/>
    <lineage>
        <taxon>Bacteria</taxon>
        <taxon>Bacillati</taxon>
        <taxon>Bacillota</taxon>
        <taxon>Clostridia</taxon>
        <taxon>Lachnospirales</taxon>
        <taxon>Lachnospiraceae</taxon>
        <taxon>Sporanaerobium</taxon>
    </lineage>
</organism>
<keyword evidence="2" id="KW-1185">Reference proteome</keyword>
<dbReference type="Proteomes" id="UP000224460">
    <property type="component" value="Unassembled WGS sequence"/>
</dbReference>
<evidence type="ECO:0000313" key="2">
    <source>
        <dbReference type="Proteomes" id="UP000224460"/>
    </source>
</evidence>
<sequence length="646" mass="70864">MNKKHFVKVVATLSAVTMLTVSTFGATFTDIKTTNWAYSALQNMQERGIMLPNSKGEILPSKTMDYFELSDVLAKASGFTKAEDQAAIAANYERQKATIEKYSSKYTSWNKLYDKQIAYLLGRGYITEADLTKFVVKATTGTEVKRVATKQDLAVYAVRILGKELTAKEAYATSKTTGFSDEKVILEANRPHVAYLKAIGLVTGDETGAFGGNLQVTRALCAKMVSDVLAYKEKLEQTEVVLPSNTQSITVEKIMNKTTNELFVKYTTADGKSTWGTIKKETTVTDASGKVIDLNTLINTTLNKEATVTLETLNDTTYIQSMQFKESNVPSIDTSSTTYKGKVARVGTYGDITLTLADGSSKTFIVAENAVITLDGKSVSLQELYSEDSAVATVQNGYIVKLEALKGSISISNSVTEGELIARKVTGLGHVFTVSQNGKTLEWVVANSAVVRRNGNKVDLYDIRIGDTLKITKEEGEIKTLEATGKRQTVEGTVSAIYLGGVSQVTLDSNNKQAVYTVNAESEFYDNNLREYIALRDVRLGQTVELYVDSKEIISLVVQRDTSSAIKYIGVIQDIGSGNEYMDVLVNYDPLTSSSNVLKRIRMPITTSVVIEGKESHRSELKEGKDVLITFRYLDDASPEKIVVLE</sequence>